<keyword evidence="1" id="KW-0479">Metal-binding</keyword>
<feature type="region of interest" description="Disordered" evidence="2">
    <location>
        <begin position="349"/>
        <end position="417"/>
    </location>
</feature>
<feature type="domain" description="C2H2-type" evidence="3">
    <location>
        <begin position="317"/>
        <end position="341"/>
    </location>
</feature>
<sequence>MSYTDWSKLPKELIELIFDELQHAGDIIRFGNVCRFWGLVALEARQQVFKPLRPLSPMSLLPPNKDDEAHKLYDFFKKKAYIIQIPAMRDKWCCNSWNGWLIAINHTFPYEICCLNPILGVQIDLPPAITFEDSPPDLDETPIEFFFNKVVLSSTPSPSNANCVIMAIHSNYNKLAFCKPGDKRWITLKSEDIQYKDLLYYKDNFYAIGRSKVVQCDIGDDPRVIPFALLPKMGYFQYKYLVESSDCLLYVLRYMDLKDQEDPLKLRYETTGFKVFDLDSDKRKFSYRYKCLKCGDEFENSNGIKHHNSDRHRKWHHVCSKCYNAFARKINLLEHRSKNFHGINNIHGINVADEEEKEEAEEEDDEGGNEVEDDDGNEGGNEVEAEDDSGGENAEHGDEEEADGGENGEDGDGNEVG</sequence>
<dbReference type="InterPro" id="IPR036047">
    <property type="entry name" value="F-box-like_dom_sf"/>
</dbReference>
<keyword evidence="1" id="KW-0863">Zinc-finger</keyword>
<dbReference type="PROSITE" id="PS00028">
    <property type="entry name" value="ZINC_FINGER_C2H2_1"/>
    <property type="match status" value="2"/>
</dbReference>
<dbReference type="AlphaFoldDB" id="A0A438J5R2"/>
<dbReference type="Pfam" id="PF03478">
    <property type="entry name" value="Beta-prop_KIB1-4"/>
    <property type="match status" value="1"/>
</dbReference>
<evidence type="ECO:0000259" key="3">
    <source>
        <dbReference type="PROSITE" id="PS50157"/>
    </source>
</evidence>
<dbReference type="EMBL" id="QGNW01000061">
    <property type="protein sequence ID" value="RVX04279.1"/>
    <property type="molecule type" value="Genomic_DNA"/>
</dbReference>
<feature type="compositionally biased region" description="Acidic residues" evidence="2">
    <location>
        <begin position="397"/>
        <end position="417"/>
    </location>
</feature>
<dbReference type="SMART" id="SM00355">
    <property type="entry name" value="ZnF_C2H2"/>
    <property type="match status" value="2"/>
</dbReference>
<dbReference type="Proteomes" id="UP000288805">
    <property type="component" value="Unassembled WGS sequence"/>
</dbReference>
<name>A0A438J5R2_VITVI</name>
<comment type="caution">
    <text evidence="4">The sequence shown here is derived from an EMBL/GenBank/DDBJ whole genome shotgun (WGS) entry which is preliminary data.</text>
</comment>
<protein>
    <submittedName>
        <fullName evidence="4">Putative F-box protein</fullName>
    </submittedName>
</protein>
<feature type="compositionally biased region" description="Acidic residues" evidence="2">
    <location>
        <begin position="352"/>
        <end position="390"/>
    </location>
</feature>
<accession>A0A438J5R2</accession>
<gene>
    <name evidence="4" type="primary">VvCHDp000430_10</name>
    <name evidence="4" type="ORF">CK203_018564</name>
</gene>
<feature type="domain" description="C2H2-type" evidence="3">
    <location>
        <begin position="289"/>
        <end position="312"/>
    </location>
</feature>
<evidence type="ECO:0000256" key="1">
    <source>
        <dbReference type="PROSITE-ProRule" id="PRU00042"/>
    </source>
</evidence>
<dbReference type="InterPro" id="IPR013087">
    <property type="entry name" value="Znf_C2H2_type"/>
</dbReference>
<evidence type="ECO:0000256" key="2">
    <source>
        <dbReference type="SAM" id="MobiDB-lite"/>
    </source>
</evidence>
<proteinExistence type="predicted"/>
<dbReference type="Gene3D" id="3.30.160.60">
    <property type="entry name" value="Classic Zinc Finger"/>
    <property type="match status" value="1"/>
</dbReference>
<dbReference type="PROSITE" id="PS50157">
    <property type="entry name" value="ZINC_FINGER_C2H2_2"/>
    <property type="match status" value="2"/>
</dbReference>
<dbReference type="PANTHER" id="PTHR44259">
    <property type="entry name" value="OS07G0183000 PROTEIN-RELATED"/>
    <property type="match status" value="1"/>
</dbReference>
<dbReference type="InterPro" id="IPR050942">
    <property type="entry name" value="F-box_BR-signaling"/>
</dbReference>
<dbReference type="SUPFAM" id="SSF81383">
    <property type="entry name" value="F-box domain"/>
    <property type="match status" value="1"/>
</dbReference>
<keyword evidence="1" id="KW-0862">Zinc</keyword>
<dbReference type="GO" id="GO:0008270">
    <property type="term" value="F:zinc ion binding"/>
    <property type="evidence" value="ECO:0007669"/>
    <property type="project" value="UniProtKB-KW"/>
</dbReference>
<dbReference type="InterPro" id="IPR005174">
    <property type="entry name" value="KIB1-4_b-propeller"/>
</dbReference>
<dbReference type="CDD" id="cd09917">
    <property type="entry name" value="F-box_SF"/>
    <property type="match status" value="1"/>
</dbReference>
<dbReference type="Gene3D" id="1.20.1280.50">
    <property type="match status" value="1"/>
</dbReference>
<evidence type="ECO:0000313" key="4">
    <source>
        <dbReference type="EMBL" id="RVX04279.1"/>
    </source>
</evidence>
<evidence type="ECO:0000313" key="5">
    <source>
        <dbReference type="Proteomes" id="UP000288805"/>
    </source>
</evidence>
<reference evidence="4 5" key="1">
    <citation type="journal article" date="2018" name="PLoS Genet.">
        <title>Population sequencing reveals clonal diversity and ancestral inbreeding in the grapevine cultivar Chardonnay.</title>
        <authorList>
            <person name="Roach M.J."/>
            <person name="Johnson D.L."/>
            <person name="Bohlmann J."/>
            <person name="van Vuuren H.J."/>
            <person name="Jones S.J."/>
            <person name="Pretorius I.S."/>
            <person name="Schmidt S.A."/>
            <person name="Borneman A.R."/>
        </authorList>
    </citation>
    <scope>NUCLEOTIDE SEQUENCE [LARGE SCALE GENOMIC DNA]</scope>
    <source>
        <strain evidence="5">cv. Chardonnay</strain>
        <tissue evidence="4">Leaf</tissue>
    </source>
</reference>
<organism evidence="4 5">
    <name type="scientific">Vitis vinifera</name>
    <name type="common">Grape</name>
    <dbReference type="NCBI Taxonomy" id="29760"/>
    <lineage>
        <taxon>Eukaryota</taxon>
        <taxon>Viridiplantae</taxon>
        <taxon>Streptophyta</taxon>
        <taxon>Embryophyta</taxon>
        <taxon>Tracheophyta</taxon>
        <taxon>Spermatophyta</taxon>
        <taxon>Magnoliopsida</taxon>
        <taxon>eudicotyledons</taxon>
        <taxon>Gunneridae</taxon>
        <taxon>Pentapetalae</taxon>
        <taxon>rosids</taxon>
        <taxon>Vitales</taxon>
        <taxon>Vitaceae</taxon>
        <taxon>Viteae</taxon>
        <taxon>Vitis</taxon>
    </lineage>
</organism>